<sequence>MTLSPEEWETIKPKNTSVRTYMTLPKGEWSHIIAEHFWELTHLQCCLTFKLAKVYKEGKFYFLIFGRCKICESNFKGVYTTSRHLIQGELVVLFAIM</sequence>
<proteinExistence type="predicted"/>
<evidence type="ECO:0000313" key="2">
    <source>
        <dbReference type="Proteomes" id="UP000478052"/>
    </source>
</evidence>
<comment type="caution">
    <text evidence="1">The sequence shown here is derived from an EMBL/GenBank/DDBJ whole genome shotgun (WGS) entry which is preliminary data.</text>
</comment>
<protein>
    <submittedName>
        <fullName evidence="1">Uncharacterized protein</fullName>
    </submittedName>
</protein>
<dbReference type="AlphaFoldDB" id="A0A6G0XYM6"/>
<organism evidence="1 2">
    <name type="scientific">Aphis craccivora</name>
    <name type="common">Cowpea aphid</name>
    <dbReference type="NCBI Taxonomy" id="307492"/>
    <lineage>
        <taxon>Eukaryota</taxon>
        <taxon>Metazoa</taxon>
        <taxon>Ecdysozoa</taxon>
        <taxon>Arthropoda</taxon>
        <taxon>Hexapoda</taxon>
        <taxon>Insecta</taxon>
        <taxon>Pterygota</taxon>
        <taxon>Neoptera</taxon>
        <taxon>Paraneoptera</taxon>
        <taxon>Hemiptera</taxon>
        <taxon>Sternorrhyncha</taxon>
        <taxon>Aphidomorpha</taxon>
        <taxon>Aphidoidea</taxon>
        <taxon>Aphididae</taxon>
        <taxon>Aphidini</taxon>
        <taxon>Aphis</taxon>
        <taxon>Aphis</taxon>
    </lineage>
</organism>
<reference evidence="1 2" key="1">
    <citation type="submission" date="2019-08" db="EMBL/GenBank/DDBJ databases">
        <title>Whole genome of Aphis craccivora.</title>
        <authorList>
            <person name="Voronova N.V."/>
            <person name="Shulinski R.S."/>
            <person name="Bandarenka Y.V."/>
            <person name="Zhorov D.G."/>
            <person name="Warner D."/>
        </authorList>
    </citation>
    <scope>NUCLEOTIDE SEQUENCE [LARGE SCALE GENOMIC DNA]</scope>
    <source>
        <strain evidence="1">180601</strain>
        <tissue evidence="1">Whole Body</tissue>
    </source>
</reference>
<keyword evidence="2" id="KW-1185">Reference proteome</keyword>
<accession>A0A6G0XYM6</accession>
<gene>
    <name evidence="1" type="ORF">FWK35_00022376</name>
</gene>
<dbReference type="EMBL" id="VUJU01007408">
    <property type="protein sequence ID" value="KAF0745882.1"/>
    <property type="molecule type" value="Genomic_DNA"/>
</dbReference>
<dbReference type="OrthoDB" id="7699963at2759"/>
<evidence type="ECO:0000313" key="1">
    <source>
        <dbReference type="EMBL" id="KAF0745882.1"/>
    </source>
</evidence>
<name>A0A6G0XYM6_APHCR</name>
<dbReference type="Proteomes" id="UP000478052">
    <property type="component" value="Unassembled WGS sequence"/>
</dbReference>